<evidence type="ECO:0000256" key="1">
    <source>
        <dbReference type="ARBA" id="ARBA00023015"/>
    </source>
</evidence>
<evidence type="ECO:0000313" key="6">
    <source>
        <dbReference type="EMBL" id="REC72378.1"/>
    </source>
</evidence>
<dbReference type="Proteomes" id="UP000256491">
    <property type="component" value="Unassembled WGS sequence"/>
</dbReference>
<dbReference type="InterPro" id="IPR011990">
    <property type="entry name" value="TPR-like_helical_dom_sf"/>
</dbReference>
<dbReference type="PROSITE" id="PS01124">
    <property type="entry name" value="HTH_ARAC_FAMILY_2"/>
    <property type="match status" value="1"/>
</dbReference>
<feature type="domain" description="HTH araC/xylS-type" evidence="5">
    <location>
        <begin position="463"/>
        <end position="565"/>
    </location>
</feature>
<dbReference type="InterPro" id="IPR018060">
    <property type="entry name" value="HTH_AraC"/>
</dbReference>
<comment type="caution">
    <text evidence="6">The sequence shown here is derived from an EMBL/GenBank/DDBJ whole genome shotgun (WGS) entry which is preliminary data.</text>
</comment>
<feature type="transmembrane region" description="Helical" evidence="4">
    <location>
        <begin position="366"/>
        <end position="387"/>
    </location>
</feature>
<keyword evidence="3" id="KW-0804">Transcription</keyword>
<proteinExistence type="predicted"/>
<dbReference type="Gene3D" id="1.25.40.10">
    <property type="entry name" value="Tetratricopeptide repeat domain"/>
    <property type="match status" value="2"/>
</dbReference>
<dbReference type="EMBL" id="QNUF01000028">
    <property type="protein sequence ID" value="REC72378.1"/>
    <property type="molecule type" value="Genomic_DNA"/>
</dbReference>
<protein>
    <recommendedName>
        <fullName evidence="5">HTH araC/xylS-type domain-containing protein</fullName>
    </recommendedName>
</protein>
<name>A0ABX9IGP2_9FLAO</name>
<dbReference type="SUPFAM" id="SSF46689">
    <property type="entry name" value="Homeodomain-like"/>
    <property type="match status" value="1"/>
</dbReference>
<keyword evidence="7" id="KW-1185">Reference proteome</keyword>
<dbReference type="InterPro" id="IPR020449">
    <property type="entry name" value="Tscrpt_reg_AraC-type_HTH"/>
</dbReference>
<keyword evidence="4" id="KW-0812">Transmembrane</keyword>
<evidence type="ECO:0000256" key="3">
    <source>
        <dbReference type="ARBA" id="ARBA00023163"/>
    </source>
</evidence>
<keyword evidence="4" id="KW-0472">Membrane</keyword>
<evidence type="ECO:0000313" key="7">
    <source>
        <dbReference type="Proteomes" id="UP000256491"/>
    </source>
</evidence>
<dbReference type="InterPro" id="IPR009057">
    <property type="entry name" value="Homeodomain-like_sf"/>
</dbReference>
<evidence type="ECO:0000259" key="5">
    <source>
        <dbReference type="PROSITE" id="PS01124"/>
    </source>
</evidence>
<dbReference type="Gene3D" id="1.10.10.60">
    <property type="entry name" value="Homeodomain-like"/>
    <property type="match status" value="2"/>
</dbReference>
<dbReference type="Pfam" id="PF12833">
    <property type="entry name" value="HTH_18"/>
    <property type="match status" value="1"/>
</dbReference>
<keyword evidence="4" id="KW-1133">Transmembrane helix</keyword>
<accession>A0ABX9IGP2</accession>
<sequence>MKKIYFLPLFQLCLILSIFCSSLIRGQKMEKAKDSLSDEEKWKKISLQIKNSKKNKEFKKLYDAYENAALMGAKNQKNYLDSLLITAKELKDDKLIGEAYMWLGMNGESIENYPEALDNYINAYSMLSKTNNQLAINKSITFLARVKLYMGDYDGAYNLLKPALKNLKSINTEESHLYFTYGQLALIETNWYLKRDNNSALVKEGMDFIKNTNQSGYYPYFLAAEGVDEYYNKNYSEAIRKITSAEKLYTDQFQHLTDKLYLALSYWEQGNTKQAYTFLQQIDDAYDKTGKIDPKFRSAFEMLIKYYEKTGDKDKELEYVKKLLSIDAKYEKDYKLLFSTMHKEFDNKKLIETKTILENKIKKGKIIYKISIAIGIGLIIFLISIIYKGIKKRNKYQKLYKEFISIKSSEDLDEELLDEDPVTAEFIDAYDIDSDSDTEPDILDDIDDIDINPKLVENVLKELDLFEKNKDFLKKKVNLESLSLQCGTNTAYLSKIINHYKKQNFKTYLNDLRLNYVMNLWRGSKKSRRYSIQDIASKAGFSNSQSFSKKFQEKFGVSPSFFLKKLNSNKELESDIIATDNELKND</sequence>
<dbReference type="SUPFAM" id="SSF48452">
    <property type="entry name" value="TPR-like"/>
    <property type="match status" value="2"/>
</dbReference>
<dbReference type="PRINTS" id="PR00032">
    <property type="entry name" value="HTHARAC"/>
</dbReference>
<evidence type="ECO:0000256" key="4">
    <source>
        <dbReference type="SAM" id="Phobius"/>
    </source>
</evidence>
<reference evidence="6 7" key="1">
    <citation type="journal article" date="2010" name="Syst. Appl. Microbiol.">
        <title>Four new species of Chryseobacterium from the rhizosphere of coastal sand dune plants, Chryseobacterium elymi sp. nov., Chryseobacterium hagamense sp. nov., Chryseobacterium lathyri sp. nov. and Chryseobacterium rhizosphaerae sp. nov.</title>
        <authorList>
            <person name="Cho S.H."/>
            <person name="Lee K.S."/>
            <person name="Shin D.S."/>
            <person name="Han J.H."/>
            <person name="Park K.S."/>
            <person name="Lee C.H."/>
            <person name="Park K.H."/>
            <person name="Kim S.B."/>
        </authorList>
    </citation>
    <scope>NUCLEOTIDE SEQUENCE [LARGE SCALE GENOMIC DNA]</scope>
    <source>
        <strain evidence="6 7">KCTC 22548</strain>
    </source>
</reference>
<organism evidence="6 7">
    <name type="scientific">Chryseobacterium rhizosphaerae</name>
    <dbReference type="NCBI Taxonomy" id="395937"/>
    <lineage>
        <taxon>Bacteria</taxon>
        <taxon>Pseudomonadati</taxon>
        <taxon>Bacteroidota</taxon>
        <taxon>Flavobacteriia</taxon>
        <taxon>Flavobacteriales</taxon>
        <taxon>Weeksellaceae</taxon>
        <taxon>Chryseobacterium group</taxon>
        <taxon>Chryseobacterium</taxon>
    </lineage>
</organism>
<keyword evidence="1" id="KW-0805">Transcription regulation</keyword>
<dbReference type="PANTHER" id="PTHR43280">
    <property type="entry name" value="ARAC-FAMILY TRANSCRIPTIONAL REGULATOR"/>
    <property type="match status" value="1"/>
</dbReference>
<keyword evidence="2" id="KW-0238">DNA-binding</keyword>
<evidence type="ECO:0000256" key="2">
    <source>
        <dbReference type="ARBA" id="ARBA00023125"/>
    </source>
</evidence>
<dbReference type="PANTHER" id="PTHR43280:SF34">
    <property type="entry name" value="ARAC-FAMILY TRANSCRIPTIONAL REGULATOR"/>
    <property type="match status" value="1"/>
</dbReference>
<gene>
    <name evidence="6" type="ORF">DRF57_19215</name>
</gene>
<dbReference type="SMART" id="SM00342">
    <property type="entry name" value="HTH_ARAC"/>
    <property type="match status" value="1"/>
</dbReference>